<dbReference type="EMBL" id="CAJVPW010056592">
    <property type="protein sequence ID" value="CAG8775168.1"/>
    <property type="molecule type" value="Genomic_DNA"/>
</dbReference>
<accession>A0ACA9R3B0</accession>
<name>A0ACA9R3B0_9GLOM</name>
<proteinExistence type="predicted"/>
<feature type="non-terminal residue" evidence="1">
    <location>
        <position position="1"/>
    </location>
</feature>
<comment type="caution">
    <text evidence="1">The sequence shown here is derived from an EMBL/GenBank/DDBJ whole genome shotgun (WGS) entry which is preliminary data.</text>
</comment>
<evidence type="ECO:0000313" key="1">
    <source>
        <dbReference type="EMBL" id="CAG8775168.1"/>
    </source>
</evidence>
<reference evidence="1" key="1">
    <citation type="submission" date="2021-06" db="EMBL/GenBank/DDBJ databases">
        <authorList>
            <person name="Kallberg Y."/>
            <person name="Tangrot J."/>
            <person name="Rosling A."/>
        </authorList>
    </citation>
    <scope>NUCLEOTIDE SEQUENCE</scope>
    <source>
        <strain evidence="1">28 12/20/2015</strain>
    </source>
</reference>
<evidence type="ECO:0000313" key="2">
    <source>
        <dbReference type="Proteomes" id="UP000789366"/>
    </source>
</evidence>
<protein>
    <submittedName>
        <fullName evidence="1">843_t:CDS:1</fullName>
    </submittedName>
</protein>
<keyword evidence="2" id="KW-1185">Reference proteome</keyword>
<dbReference type="Proteomes" id="UP000789366">
    <property type="component" value="Unassembled WGS sequence"/>
</dbReference>
<sequence length="70" mass="8251">PQCYVNLMRKYWDKYPEKHSSAKELCENFKEWQSNESGSKLINTREITEKLSEMTLLSKQNDLLDVPDGL</sequence>
<organism evidence="1 2">
    <name type="scientific">Cetraspora pellucida</name>
    <dbReference type="NCBI Taxonomy" id="1433469"/>
    <lineage>
        <taxon>Eukaryota</taxon>
        <taxon>Fungi</taxon>
        <taxon>Fungi incertae sedis</taxon>
        <taxon>Mucoromycota</taxon>
        <taxon>Glomeromycotina</taxon>
        <taxon>Glomeromycetes</taxon>
        <taxon>Diversisporales</taxon>
        <taxon>Gigasporaceae</taxon>
        <taxon>Cetraspora</taxon>
    </lineage>
</organism>
<gene>
    <name evidence="1" type="ORF">SPELUC_LOCUS16024</name>
</gene>